<evidence type="ECO:0000259" key="13">
    <source>
        <dbReference type="PROSITE" id="PS50089"/>
    </source>
</evidence>
<dbReference type="InterPro" id="IPR024763">
    <property type="entry name" value="VPS11_C"/>
</dbReference>
<dbReference type="EMBL" id="BTGD01000010">
    <property type="protein sequence ID" value="GMM56954.1"/>
    <property type="molecule type" value="Genomic_DNA"/>
</dbReference>
<dbReference type="InterPro" id="IPR000547">
    <property type="entry name" value="Clathrin_H-chain/VPS_repeat"/>
</dbReference>
<keyword evidence="5" id="KW-0862">Zinc</keyword>
<dbReference type="InterPro" id="IPR015943">
    <property type="entry name" value="WD40/YVTN_repeat-like_dom_sf"/>
</dbReference>
<comment type="subcellular location">
    <subcellularLocation>
        <location evidence="8">Endomembrane system</location>
        <topology evidence="8">Peripheral membrane protein</topology>
        <orientation evidence="8">Cytoplasmic side</orientation>
    </subcellularLocation>
    <subcellularLocation>
        <location evidence="9">Vacuole membrane</location>
        <topology evidence="9">Peripheral membrane protein</topology>
        <orientation evidence="9">Cytoplasmic side</orientation>
    </subcellularLocation>
</comment>
<keyword evidence="9" id="KW-0808">Transferase</keyword>
<feature type="repeat" description="CHCR" evidence="11">
    <location>
        <begin position="405"/>
        <end position="582"/>
    </location>
</feature>
<dbReference type="PROSITE" id="PS50089">
    <property type="entry name" value="ZF_RING_2"/>
    <property type="match status" value="1"/>
</dbReference>
<keyword evidence="15" id="KW-1185">Reference proteome</keyword>
<evidence type="ECO:0000256" key="5">
    <source>
        <dbReference type="ARBA" id="ARBA00022833"/>
    </source>
</evidence>
<keyword evidence="2 9" id="KW-0813">Transport</keyword>
<dbReference type="InterPro" id="IPR057307">
    <property type="entry name" value="PEP5_VPS11_N"/>
</dbReference>
<evidence type="ECO:0000313" key="14">
    <source>
        <dbReference type="EMBL" id="GMM56954.1"/>
    </source>
</evidence>
<feature type="domain" description="RING-type" evidence="13">
    <location>
        <begin position="938"/>
        <end position="981"/>
    </location>
</feature>
<keyword evidence="7 9" id="KW-0472">Membrane</keyword>
<keyword evidence="3" id="KW-0479">Metal-binding</keyword>
<evidence type="ECO:0000256" key="8">
    <source>
        <dbReference type="ARBA" id="ARBA00029433"/>
    </source>
</evidence>
<comment type="subunit">
    <text evidence="9">Component of the homotypic vacuole fusion and vacuole protein sorting (HOPS) complex. Component of the class C core vacuole/endosome tethering (CORVET) complex.</text>
</comment>
<dbReference type="Pfam" id="PF12451">
    <property type="entry name" value="VPS11_C"/>
    <property type="match status" value="1"/>
</dbReference>
<dbReference type="SUPFAM" id="SSF50978">
    <property type="entry name" value="WD40 repeat-like"/>
    <property type="match status" value="1"/>
</dbReference>
<dbReference type="AlphaFoldDB" id="A0AAV5RZA7"/>
<comment type="caution">
    <text evidence="14">The sequence shown here is derived from an EMBL/GenBank/DDBJ whole genome shotgun (WGS) entry which is preliminary data.</text>
</comment>
<evidence type="ECO:0000256" key="12">
    <source>
        <dbReference type="SAM" id="Coils"/>
    </source>
</evidence>
<sequence>MSLNLKLQFQFFENVPIRDPQLGTASQLYSDPTLSAAALINSKTLVIAVNSVTIKVNSIDNSSVLKQFNAFDDGYRITYLDIINNSYLVTVGEQTGLPAIFKVFKLDKLPKNGNSFLTKVELKNGDNTALISAISISPDLSCFTVGFTNGKIILVRGDLGRDRGAKQRMIYQDKDNEPITSLALDKDASCCFASTTSKIYLFATTGRNNGNPELILNNSSGINLNCGCMVKESNEFACFHDGNIEFYKTNGEKRSIAVDLKSIKRLFSISKDYILLVVEESNKESNLRIDDDNSSSMHRVIIIDVQNKVVALNFIMSNSVVDVLSSSDDSSEPIYLLASNGVIHRIIEKSIEDKLSIVIQKQLFQFALDIGSKQKISERKMQEIHKQFGDYLYKKGQKAEAVEQYIQCLDVVETSEVIAMFSIDGAADADVIKNLSEYIWSLIKKGKANEDHVTLLLIILIKLKDTEQVNDFLKHFTREGKYSENEITTDLDDEAYFYSNEELFDFKLILRLLDESNFKNEAYLFAKKFSKDAVTIVEVILDIVKDPWSALKYIKSLPIDDTLRALAIYSKDLLDLLPNDTNSLLITVFTGKYTPERYEYEKSRKEVERSVFDPKTIFYSYTSFMDYMNKSLSITQDSSKAKDNDQTPTYHPPKPSIVFTSFIGKPFLFVVFLEACLDSYRRYEGSMEDKQIILTTLYDIYLTLVHDDIPERQDSWKVKAKHILIESKKMLSSPNTDSSSSNSRSNNVDNSLMMLISHMNKVDMFLSYDEELDATSKDEETSIEYPLMKDESAYLINSFRCLTLTEDPNNSMRFFEKYCEKEPNLYRAALTYFVSSKHITNAIGGEEVLKSKIITPILKRRLLSMIDIVHVLSSSNAVTFGLIQDTLITHTEVLEQEIHKSQKLAESYESELKDKEEKIKSILQKTDGTTIQLKGKLCQMCETPLELPIVYFKCGHIYHQRCLNEEDYATQSAQVYKCPKCLVEFERAHKLQEAQLETSQKFDMFQMALDDAGDNGDKFKVITEFIGRGGLEFQHLNL</sequence>
<evidence type="ECO:0000256" key="11">
    <source>
        <dbReference type="PROSITE-ProRule" id="PRU01006"/>
    </source>
</evidence>
<comment type="catalytic activity">
    <reaction evidence="9">
        <text>S-ubiquitinyl-[E2 ubiquitin-conjugating enzyme]-L-cysteine + [acceptor protein]-L-lysine = [E2 ubiquitin-conjugating enzyme]-L-cysteine + N(6)-ubiquitinyl-[acceptor protein]-L-lysine.</text>
        <dbReference type="EC" id="2.3.2.27"/>
    </reaction>
</comment>
<dbReference type="Gene3D" id="2.130.10.10">
    <property type="entry name" value="YVTN repeat-like/Quinoprotein amine dehydrogenase"/>
    <property type="match status" value="1"/>
</dbReference>
<dbReference type="SUPFAM" id="SSF57850">
    <property type="entry name" value="RING/U-box"/>
    <property type="match status" value="1"/>
</dbReference>
<dbReference type="Pfam" id="PF17122">
    <property type="entry name" value="zf-C3H2C3"/>
    <property type="match status" value="1"/>
</dbReference>
<evidence type="ECO:0000256" key="7">
    <source>
        <dbReference type="ARBA" id="ARBA00023136"/>
    </source>
</evidence>
<dbReference type="Pfam" id="PF23341">
    <property type="entry name" value="PEP5_VPS11_N"/>
    <property type="match status" value="1"/>
</dbReference>
<dbReference type="GO" id="GO:0030897">
    <property type="term" value="C:HOPS complex"/>
    <property type="evidence" value="ECO:0007669"/>
    <property type="project" value="UniProtKB-UniRule"/>
</dbReference>
<evidence type="ECO:0000256" key="9">
    <source>
        <dbReference type="PIRNR" id="PIRNR007860"/>
    </source>
</evidence>
<keyword evidence="4 10" id="KW-0863">Zinc-finger</keyword>
<feature type="coiled-coil region" evidence="12">
    <location>
        <begin position="891"/>
        <end position="925"/>
    </location>
</feature>
<protein>
    <recommendedName>
        <fullName evidence="9">E3 ubiquitin-protein ligase PEP5</fullName>
        <ecNumber evidence="9">2.3.2.27</ecNumber>
    </recommendedName>
</protein>
<evidence type="ECO:0000256" key="4">
    <source>
        <dbReference type="ARBA" id="ARBA00022771"/>
    </source>
</evidence>
<comment type="similarity">
    <text evidence="1 9">Belongs to the VPS11 family.</text>
</comment>
<keyword evidence="9" id="KW-0833">Ubl conjugation pathway</keyword>
<proteinExistence type="inferred from homology"/>
<keyword evidence="6 9" id="KW-0653">Protein transport</keyword>
<dbReference type="InterPro" id="IPR001841">
    <property type="entry name" value="Znf_RING"/>
</dbReference>
<evidence type="ECO:0000256" key="1">
    <source>
        <dbReference type="ARBA" id="ARBA00007070"/>
    </source>
</evidence>
<dbReference type="PANTHER" id="PTHR23323">
    <property type="entry name" value="VACUOLAR PROTEIN SORTING-ASSOCIATED PROTEIN"/>
    <property type="match status" value="1"/>
</dbReference>
<dbReference type="GO" id="GO:0007033">
    <property type="term" value="P:vacuole organization"/>
    <property type="evidence" value="ECO:0007669"/>
    <property type="project" value="TreeGrafter"/>
</dbReference>
<dbReference type="Pfam" id="PF23356">
    <property type="entry name" value="TPR_PEP5_VPS11"/>
    <property type="match status" value="1"/>
</dbReference>
<evidence type="ECO:0000256" key="6">
    <source>
        <dbReference type="ARBA" id="ARBA00022927"/>
    </source>
</evidence>
<dbReference type="InterPro" id="IPR013083">
    <property type="entry name" value="Znf_RING/FYVE/PHD"/>
</dbReference>
<keyword evidence="12" id="KW-0175">Coiled coil</keyword>
<evidence type="ECO:0000256" key="2">
    <source>
        <dbReference type="ARBA" id="ARBA00022448"/>
    </source>
</evidence>
<evidence type="ECO:0000256" key="3">
    <source>
        <dbReference type="ARBA" id="ARBA00022723"/>
    </source>
</evidence>
<dbReference type="GO" id="GO:0061630">
    <property type="term" value="F:ubiquitin protein ligase activity"/>
    <property type="evidence" value="ECO:0007669"/>
    <property type="project" value="UniProtKB-EC"/>
</dbReference>
<dbReference type="PIRSF" id="PIRSF007860">
    <property type="entry name" value="VPS11"/>
    <property type="match status" value="1"/>
</dbReference>
<dbReference type="PANTHER" id="PTHR23323:SF24">
    <property type="entry name" value="VACUOLAR PROTEIN SORTING-ASSOCIATED PROTEIN 11 HOMOLOG"/>
    <property type="match status" value="1"/>
</dbReference>
<dbReference type="GO" id="GO:0006886">
    <property type="term" value="P:intracellular protein transport"/>
    <property type="evidence" value="ECO:0007669"/>
    <property type="project" value="UniProtKB-UniRule"/>
</dbReference>
<keyword evidence="9" id="KW-0926">Vacuole</keyword>
<dbReference type="GO" id="GO:0048284">
    <property type="term" value="P:organelle fusion"/>
    <property type="evidence" value="ECO:0007669"/>
    <property type="project" value="TreeGrafter"/>
</dbReference>
<dbReference type="InterPro" id="IPR036322">
    <property type="entry name" value="WD40_repeat_dom_sf"/>
</dbReference>
<dbReference type="SMART" id="SM00184">
    <property type="entry name" value="RING"/>
    <property type="match status" value="1"/>
</dbReference>
<accession>A0AAV5RZA7</accession>
<dbReference type="GO" id="GO:0008270">
    <property type="term" value="F:zinc ion binding"/>
    <property type="evidence" value="ECO:0007669"/>
    <property type="project" value="UniProtKB-KW"/>
</dbReference>
<dbReference type="EC" id="2.3.2.27" evidence="9"/>
<dbReference type="GO" id="GO:0006904">
    <property type="term" value="P:vesicle docking involved in exocytosis"/>
    <property type="evidence" value="ECO:0007669"/>
    <property type="project" value="TreeGrafter"/>
</dbReference>
<gene>
    <name evidence="14" type="ORF">DAKH74_035700</name>
</gene>
<reference evidence="14 15" key="1">
    <citation type="journal article" date="2023" name="Elife">
        <title>Identification of key yeast species and microbe-microbe interactions impacting larval growth of Drosophila in the wild.</title>
        <authorList>
            <person name="Mure A."/>
            <person name="Sugiura Y."/>
            <person name="Maeda R."/>
            <person name="Honda K."/>
            <person name="Sakurai N."/>
            <person name="Takahashi Y."/>
            <person name="Watada M."/>
            <person name="Katoh T."/>
            <person name="Gotoh A."/>
            <person name="Gotoh Y."/>
            <person name="Taniguchi I."/>
            <person name="Nakamura K."/>
            <person name="Hayashi T."/>
            <person name="Katayama T."/>
            <person name="Uemura T."/>
            <person name="Hattori Y."/>
        </authorList>
    </citation>
    <scope>NUCLEOTIDE SEQUENCE [LARGE SCALE GENOMIC DNA]</scope>
    <source>
        <strain evidence="14 15">KH-74</strain>
    </source>
</reference>
<evidence type="ECO:0000313" key="15">
    <source>
        <dbReference type="Proteomes" id="UP001377567"/>
    </source>
</evidence>
<dbReference type="Gene3D" id="3.30.40.10">
    <property type="entry name" value="Zinc/RING finger domain, C3HC4 (zinc finger)"/>
    <property type="match status" value="1"/>
</dbReference>
<dbReference type="GO" id="GO:0007032">
    <property type="term" value="P:endosome organization"/>
    <property type="evidence" value="ECO:0007669"/>
    <property type="project" value="TreeGrafter"/>
</dbReference>
<dbReference type="Proteomes" id="UP001377567">
    <property type="component" value="Unassembled WGS sequence"/>
</dbReference>
<name>A0AAV5RZA7_MAUHU</name>
<dbReference type="PROSITE" id="PS50236">
    <property type="entry name" value="CHCR"/>
    <property type="match status" value="1"/>
</dbReference>
<dbReference type="GO" id="GO:0033263">
    <property type="term" value="C:CORVET complex"/>
    <property type="evidence" value="ECO:0007669"/>
    <property type="project" value="UniProtKB-UniRule"/>
</dbReference>
<dbReference type="InterPro" id="IPR016528">
    <property type="entry name" value="VPS11"/>
</dbReference>
<dbReference type="GO" id="GO:0000329">
    <property type="term" value="C:fungal-type vacuole membrane"/>
    <property type="evidence" value="ECO:0007669"/>
    <property type="project" value="UniProtKB-UniRule"/>
</dbReference>
<dbReference type="GO" id="GO:0030674">
    <property type="term" value="F:protein-macromolecule adaptor activity"/>
    <property type="evidence" value="ECO:0007669"/>
    <property type="project" value="TreeGrafter"/>
</dbReference>
<evidence type="ECO:0000256" key="10">
    <source>
        <dbReference type="PROSITE-ProRule" id="PRU00175"/>
    </source>
</evidence>
<dbReference type="InterPro" id="IPR057308">
    <property type="entry name" value="CHCR_PEP5_VPS11"/>
</dbReference>
<organism evidence="14 15">
    <name type="scientific">Maudiozyma humilis</name>
    <name type="common">Sour dough yeast</name>
    <name type="synonym">Kazachstania humilis</name>
    <dbReference type="NCBI Taxonomy" id="51915"/>
    <lineage>
        <taxon>Eukaryota</taxon>
        <taxon>Fungi</taxon>
        <taxon>Dikarya</taxon>
        <taxon>Ascomycota</taxon>
        <taxon>Saccharomycotina</taxon>
        <taxon>Saccharomycetes</taxon>
        <taxon>Saccharomycetales</taxon>
        <taxon>Saccharomycetaceae</taxon>
        <taxon>Maudiozyma</taxon>
    </lineage>
</organism>
<dbReference type="CDD" id="cd16688">
    <property type="entry name" value="RING-H2_Vps11"/>
    <property type="match status" value="1"/>
</dbReference>